<dbReference type="Pfam" id="PF01425">
    <property type="entry name" value="Amidase"/>
    <property type="match status" value="1"/>
</dbReference>
<keyword evidence="8 10" id="KW-0648">Protein biosynthesis</keyword>
<reference evidence="12 13" key="1">
    <citation type="submission" date="2018-05" db="EMBL/GenBank/DDBJ databases">
        <title>Genomic Encyclopedia of Type Strains, Phase IV (KMG-IV): sequencing the most valuable type-strain genomes for metagenomic binning, comparative biology and taxonomic classification.</title>
        <authorList>
            <person name="Goeker M."/>
        </authorList>
    </citation>
    <scope>NUCLEOTIDE SEQUENCE [LARGE SCALE GENOMIC DNA]</scope>
    <source>
        <strain evidence="12 13">DSM 16097</strain>
    </source>
</reference>
<evidence type="ECO:0000256" key="1">
    <source>
        <dbReference type="ARBA" id="ARBA00008069"/>
    </source>
</evidence>
<evidence type="ECO:0000256" key="6">
    <source>
        <dbReference type="ARBA" id="ARBA00022741"/>
    </source>
</evidence>
<evidence type="ECO:0000256" key="8">
    <source>
        <dbReference type="ARBA" id="ARBA00022917"/>
    </source>
</evidence>
<keyword evidence="6 10" id="KW-0547">Nucleotide-binding</keyword>
<comment type="function">
    <text evidence="10">Allows the formation of correctly charged Gln-tRNA(Gln) through the transamidation of misacylated Glu-tRNA(Gln) in organisms which lack glutaminyl-tRNA synthetase. The reaction takes place in the presence of glutamine and ATP through an activated gamma-phospho-Glu-tRNA(Gln).</text>
</comment>
<dbReference type="PANTHER" id="PTHR11895:SF151">
    <property type="entry name" value="GLUTAMYL-TRNA(GLN) AMIDOTRANSFERASE SUBUNIT A"/>
    <property type="match status" value="1"/>
</dbReference>
<keyword evidence="5 10" id="KW-0436">Ligase</keyword>
<evidence type="ECO:0000256" key="5">
    <source>
        <dbReference type="ARBA" id="ARBA00022598"/>
    </source>
</evidence>
<gene>
    <name evidence="10" type="primary">gatA</name>
    <name evidence="12" type="ORF">C7455_103358</name>
</gene>
<dbReference type="EMBL" id="QGGW01000003">
    <property type="protein sequence ID" value="PWK61156.1"/>
    <property type="molecule type" value="Genomic_DNA"/>
</dbReference>
<evidence type="ECO:0000259" key="11">
    <source>
        <dbReference type="Pfam" id="PF01425"/>
    </source>
</evidence>
<dbReference type="GO" id="GO:0005524">
    <property type="term" value="F:ATP binding"/>
    <property type="evidence" value="ECO:0007669"/>
    <property type="project" value="UniProtKB-KW"/>
</dbReference>
<dbReference type="Gene3D" id="3.90.1300.10">
    <property type="entry name" value="Amidase signature (AS) domain"/>
    <property type="match status" value="1"/>
</dbReference>
<keyword evidence="13" id="KW-1185">Reference proteome</keyword>
<feature type="active site" description="Acyl-ester intermediate" evidence="10">
    <location>
        <position position="182"/>
    </location>
</feature>
<dbReference type="HAMAP" id="MF_00120">
    <property type="entry name" value="GatA"/>
    <property type="match status" value="1"/>
</dbReference>
<comment type="subunit">
    <text evidence="2 10">Heterotrimer of A, B and C subunits.</text>
</comment>
<comment type="catalytic activity">
    <reaction evidence="9 10">
        <text>L-glutamyl-tRNA(Gln) + L-glutamine + ATP + H2O = L-glutaminyl-tRNA(Gln) + L-glutamate + ADP + phosphate + H(+)</text>
        <dbReference type="Rhea" id="RHEA:17521"/>
        <dbReference type="Rhea" id="RHEA-COMP:9681"/>
        <dbReference type="Rhea" id="RHEA-COMP:9684"/>
        <dbReference type="ChEBI" id="CHEBI:15377"/>
        <dbReference type="ChEBI" id="CHEBI:15378"/>
        <dbReference type="ChEBI" id="CHEBI:29985"/>
        <dbReference type="ChEBI" id="CHEBI:30616"/>
        <dbReference type="ChEBI" id="CHEBI:43474"/>
        <dbReference type="ChEBI" id="CHEBI:58359"/>
        <dbReference type="ChEBI" id="CHEBI:78520"/>
        <dbReference type="ChEBI" id="CHEBI:78521"/>
        <dbReference type="ChEBI" id="CHEBI:456216"/>
        <dbReference type="EC" id="6.3.5.7"/>
    </reaction>
</comment>
<comment type="similarity">
    <text evidence="1 10">Belongs to the amidase family. GatA subfamily.</text>
</comment>
<dbReference type="InterPro" id="IPR020556">
    <property type="entry name" value="Amidase_CS"/>
</dbReference>
<dbReference type="RefSeq" id="WP_109667399.1">
    <property type="nucleotide sequence ID" value="NZ_QGGW01000003.1"/>
</dbReference>
<evidence type="ECO:0000313" key="13">
    <source>
        <dbReference type="Proteomes" id="UP000245708"/>
    </source>
</evidence>
<dbReference type="PANTHER" id="PTHR11895">
    <property type="entry name" value="TRANSAMIDASE"/>
    <property type="match status" value="1"/>
</dbReference>
<protein>
    <recommendedName>
        <fullName evidence="4 10">Glutamyl-tRNA(Gln) amidotransferase subunit A</fullName>
        <shortName evidence="10">Glu-ADT subunit A</shortName>
        <ecNumber evidence="3 10">6.3.5.7</ecNumber>
    </recommendedName>
</protein>
<keyword evidence="7 10" id="KW-0067">ATP-binding</keyword>
<evidence type="ECO:0000313" key="12">
    <source>
        <dbReference type="EMBL" id="PWK61156.1"/>
    </source>
</evidence>
<dbReference type="InterPro" id="IPR036928">
    <property type="entry name" value="AS_sf"/>
</dbReference>
<dbReference type="PROSITE" id="PS00571">
    <property type="entry name" value="AMIDASES"/>
    <property type="match status" value="1"/>
</dbReference>
<keyword evidence="12" id="KW-0808">Transferase</keyword>
<dbReference type="GO" id="GO:0006412">
    <property type="term" value="P:translation"/>
    <property type="evidence" value="ECO:0007669"/>
    <property type="project" value="UniProtKB-UniRule"/>
</dbReference>
<feature type="active site" description="Charge relay system" evidence="10">
    <location>
        <position position="78"/>
    </location>
</feature>
<dbReference type="GO" id="GO:0016740">
    <property type="term" value="F:transferase activity"/>
    <property type="evidence" value="ECO:0007669"/>
    <property type="project" value="UniProtKB-KW"/>
</dbReference>
<accession>A0A316GKJ4</accession>
<dbReference type="Proteomes" id="UP000245708">
    <property type="component" value="Unassembled WGS sequence"/>
</dbReference>
<feature type="active site" description="Charge relay system" evidence="10">
    <location>
        <position position="158"/>
    </location>
</feature>
<dbReference type="InterPro" id="IPR000120">
    <property type="entry name" value="Amidase"/>
</dbReference>
<evidence type="ECO:0000256" key="4">
    <source>
        <dbReference type="ARBA" id="ARBA00014428"/>
    </source>
</evidence>
<evidence type="ECO:0000256" key="10">
    <source>
        <dbReference type="HAMAP-Rule" id="MF_00120"/>
    </source>
</evidence>
<dbReference type="AlphaFoldDB" id="A0A316GKJ4"/>
<evidence type="ECO:0000256" key="2">
    <source>
        <dbReference type="ARBA" id="ARBA00011123"/>
    </source>
</evidence>
<dbReference type="GO" id="GO:0030956">
    <property type="term" value="C:glutamyl-tRNA(Gln) amidotransferase complex"/>
    <property type="evidence" value="ECO:0007669"/>
    <property type="project" value="InterPro"/>
</dbReference>
<dbReference type="NCBIfam" id="TIGR00132">
    <property type="entry name" value="gatA"/>
    <property type="match status" value="1"/>
</dbReference>
<evidence type="ECO:0000256" key="3">
    <source>
        <dbReference type="ARBA" id="ARBA00012739"/>
    </source>
</evidence>
<name>A0A316GKJ4_9RHOB</name>
<dbReference type="InterPro" id="IPR004412">
    <property type="entry name" value="GatA"/>
</dbReference>
<dbReference type="OrthoDB" id="9811471at2"/>
<evidence type="ECO:0000256" key="9">
    <source>
        <dbReference type="ARBA" id="ARBA00047407"/>
    </source>
</evidence>
<comment type="caution">
    <text evidence="12">The sequence shown here is derived from an EMBL/GenBank/DDBJ whole genome shotgun (WGS) entry which is preliminary data.</text>
</comment>
<dbReference type="InterPro" id="IPR023631">
    <property type="entry name" value="Amidase_dom"/>
</dbReference>
<dbReference type="GO" id="GO:0050567">
    <property type="term" value="F:glutaminyl-tRNA synthase (glutamine-hydrolyzing) activity"/>
    <property type="evidence" value="ECO:0007669"/>
    <property type="project" value="UniProtKB-UniRule"/>
</dbReference>
<dbReference type="SUPFAM" id="SSF75304">
    <property type="entry name" value="Amidase signature (AS) enzymes"/>
    <property type="match status" value="1"/>
</dbReference>
<feature type="domain" description="Amidase" evidence="11">
    <location>
        <begin position="25"/>
        <end position="474"/>
    </location>
</feature>
<evidence type="ECO:0000256" key="7">
    <source>
        <dbReference type="ARBA" id="ARBA00022840"/>
    </source>
</evidence>
<sequence>MSDLTKLTIAGARDALRKGEVTSVELTEACLAAIDAADALGAFVHKTPEIALERARAADTRIKAGDAPDMCGIPVGIKDLFCTEGVPSQAASKILEGFRPEYESTVSGQLRDAGAVMLGKLNMDEFAMGSSNETSVYGNAVNPWRAGNSDAALTPGGSSGGSAAAVAADLCLAATGTDTGGSIRQPAAFTGIVGLKPTYGRASRWGIVAFASSLDQAGPMTKTVRDAAIMGAAMMGHDPKDSTSAELPVPDFEAMLTGDIRGKVIGIPKEYRMDGMPAEIEALWTRGREMLADAGAVIRDISLPHTKYALPTYYVIAPAEASSNLARYDGVRFGYRAKLAQGDGITELYEKTRAEGFGPEVRRRVMVGTYVLSAGYYDAYYNRARKVRTLIKHDFETVFNEGVDAILTPATPSAAFALGQKFDDPVQMYLNDVFTVTVNLAGLPGLAVPTGLDAQGLPLGLQLIGKPWEEGELLNIGYALEQAAGFVAKPEKWW</sequence>
<proteinExistence type="inferred from homology"/>
<organism evidence="12 13">
    <name type="scientific">Roseicyclus mahoneyensis</name>
    <dbReference type="NCBI Taxonomy" id="164332"/>
    <lineage>
        <taxon>Bacteria</taxon>
        <taxon>Pseudomonadati</taxon>
        <taxon>Pseudomonadota</taxon>
        <taxon>Alphaproteobacteria</taxon>
        <taxon>Rhodobacterales</taxon>
        <taxon>Roseobacteraceae</taxon>
        <taxon>Roseicyclus</taxon>
    </lineage>
</organism>
<dbReference type="EC" id="6.3.5.7" evidence="3 10"/>